<feature type="transmembrane region" description="Helical" evidence="9">
    <location>
        <begin position="43"/>
        <end position="62"/>
    </location>
</feature>
<evidence type="ECO:0000256" key="8">
    <source>
        <dbReference type="SAM" id="MobiDB-lite"/>
    </source>
</evidence>
<evidence type="ECO:0000313" key="10">
    <source>
        <dbReference type="EMBL" id="KAI9178021.1"/>
    </source>
</evidence>
<dbReference type="AlphaFoldDB" id="A0AAD5IX19"/>
<comment type="subcellular location">
    <subcellularLocation>
        <location evidence="7">Lipid droplet</location>
    </subcellularLocation>
    <subcellularLocation>
        <location evidence="7">Membrane</location>
        <topology evidence="7">Multi-pass membrane protein</topology>
    </subcellularLocation>
</comment>
<evidence type="ECO:0000256" key="7">
    <source>
        <dbReference type="RuleBase" id="RU000540"/>
    </source>
</evidence>
<dbReference type="Proteomes" id="UP001064489">
    <property type="component" value="Chromosome 5"/>
</dbReference>
<organism evidence="10 11">
    <name type="scientific">Acer negundo</name>
    <name type="common">Box elder</name>
    <dbReference type="NCBI Taxonomy" id="4023"/>
    <lineage>
        <taxon>Eukaryota</taxon>
        <taxon>Viridiplantae</taxon>
        <taxon>Streptophyta</taxon>
        <taxon>Embryophyta</taxon>
        <taxon>Tracheophyta</taxon>
        <taxon>Spermatophyta</taxon>
        <taxon>Magnoliopsida</taxon>
        <taxon>eudicotyledons</taxon>
        <taxon>Gunneridae</taxon>
        <taxon>Pentapetalae</taxon>
        <taxon>rosids</taxon>
        <taxon>malvids</taxon>
        <taxon>Sapindales</taxon>
        <taxon>Sapindaceae</taxon>
        <taxon>Hippocastanoideae</taxon>
        <taxon>Acereae</taxon>
        <taxon>Acer</taxon>
    </lineage>
</organism>
<evidence type="ECO:0000256" key="9">
    <source>
        <dbReference type="SAM" id="Phobius"/>
    </source>
</evidence>
<keyword evidence="11" id="KW-1185">Reference proteome</keyword>
<comment type="function">
    <text evidence="1">May have a structural role to stabilize the lipid body during desiccation of the seed by preventing coalescence of the oil. Probably interacts with both lipid and phospholipid moieties of lipid bodies. May also provide recognition signals for specific lipase anchorage in lipolysis during seedling growth.</text>
</comment>
<keyword evidence="3 7" id="KW-0551">Lipid droplet</keyword>
<evidence type="ECO:0000256" key="3">
    <source>
        <dbReference type="ARBA" id="ARBA00022677"/>
    </source>
</evidence>
<protein>
    <recommendedName>
        <fullName evidence="7">Oleosin</fullName>
    </recommendedName>
</protein>
<comment type="caution">
    <text evidence="10">The sequence shown here is derived from an EMBL/GenBank/DDBJ whole genome shotgun (WGS) entry which is preliminary data.</text>
</comment>
<dbReference type="GO" id="GO:0016020">
    <property type="term" value="C:membrane"/>
    <property type="evidence" value="ECO:0007669"/>
    <property type="project" value="UniProtKB-SubCell"/>
</dbReference>
<feature type="compositionally biased region" description="Basic and acidic residues" evidence="8">
    <location>
        <begin position="1"/>
        <end position="12"/>
    </location>
</feature>
<accession>A0AAD5IX19</accession>
<feature type="region of interest" description="Disordered" evidence="8">
    <location>
        <begin position="1"/>
        <end position="24"/>
    </location>
</feature>
<reference evidence="10" key="2">
    <citation type="submission" date="2023-02" db="EMBL/GenBank/DDBJ databases">
        <authorList>
            <person name="Swenson N.G."/>
            <person name="Wegrzyn J.L."/>
            <person name="Mcevoy S.L."/>
        </authorList>
    </citation>
    <scope>NUCLEOTIDE SEQUENCE</scope>
    <source>
        <strain evidence="10">91603</strain>
        <tissue evidence="10">Leaf</tissue>
    </source>
</reference>
<proteinExistence type="inferred from homology"/>
<dbReference type="EMBL" id="JAJSOW010000102">
    <property type="protein sequence ID" value="KAI9178021.1"/>
    <property type="molecule type" value="Genomic_DNA"/>
</dbReference>
<evidence type="ECO:0000256" key="4">
    <source>
        <dbReference type="ARBA" id="ARBA00022692"/>
    </source>
</evidence>
<feature type="transmembrane region" description="Helical" evidence="9">
    <location>
        <begin position="93"/>
        <end position="117"/>
    </location>
</feature>
<evidence type="ECO:0000256" key="6">
    <source>
        <dbReference type="ARBA" id="ARBA00023136"/>
    </source>
</evidence>
<keyword evidence="6 9" id="KW-0472">Membrane</keyword>
<comment type="similarity">
    <text evidence="2 7">Belongs to the oleosin family.</text>
</comment>
<dbReference type="PANTHER" id="PTHR33203">
    <property type="entry name" value="OLEOSIN"/>
    <property type="match status" value="1"/>
</dbReference>
<feature type="compositionally biased region" description="Basic and acidic residues" evidence="8">
    <location>
        <begin position="159"/>
        <end position="176"/>
    </location>
</feature>
<dbReference type="GO" id="GO:0010344">
    <property type="term" value="P:seed oilbody biogenesis"/>
    <property type="evidence" value="ECO:0007669"/>
    <property type="project" value="TreeGrafter"/>
</dbReference>
<feature type="compositionally biased region" description="Gly residues" evidence="8">
    <location>
        <begin position="178"/>
        <end position="187"/>
    </location>
</feature>
<sequence length="187" mass="19486">MADQYRDRDRPPAHQIQVHPQRGGYDAGMKTLMPQRGPSTSQVIAVLALLPVGGTLLALAGITLAGTVIGLCIATPLFLVFSPVLLPAAITIGLAVAGFFTSGAFGLTALSSLSWVLNSFRQATGTVPEMADQAKRRMADVAGYVGQKTKDVGQEIQTKAHEAGKTEVVGRIESGGRTEAGGKTGRT</sequence>
<evidence type="ECO:0000256" key="1">
    <source>
        <dbReference type="ARBA" id="ARBA00002582"/>
    </source>
</evidence>
<evidence type="ECO:0000313" key="11">
    <source>
        <dbReference type="Proteomes" id="UP001064489"/>
    </source>
</evidence>
<evidence type="ECO:0000256" key="2">
    <source>
        <dbReference type="ARBA" id="ARBA00010858"/>
    </source>
</evidence>
<gene>
    <name evidence="10" type="ORF">LWI28_021765</name>
</gene>
<feature type="region of interest" description="Disordered" evidence="8">
    <location>
        <begin position="159"/>
        <end position="187"/>
    </location>
</feature>
<dbReference type="GO" id="GO:0012511">
    <property type="term" value="C:monolayer-surrounded lipid storage body"/>
    <property type="evidence" value="ECO:0007669"/>
    <property type="project" value="InterPro"/>
</dbReference>
<dbReference type="PROSITE" id="PS00811">
    <property type="entry name" value="OLEOSINS"/>
    <property type="match status" value="1"/>
</dbReference>
<keyword evidence="4 9" id="KW-0812">Transmembrane</keyword>
<dbReference type="PANTHER" id="PTHR33203:SF63">
    <property type="entry name" value="OLEOSIN 18.2 KDA"/>
    <property type="match status" value="1"/>
</dbReference>
<keyword evidence="5 9" id="KW-1133">Transmembrane helix</keyword>
<dbReference type="Pfam" id="PF01277">
    <property type="entry name" value="Oleosin"/>
    <property type="match status" value="1"/>
</dbReference>
<dbReference type="GO" id="GO:0019915">
    <property type="term" value="P:lipid storage"/>
    <property type="evidence" value="ECO:0007669"/>
    <property type="project" value="TreeGrafter"/>
</dbReference>
<dbReference type="GO" id="GO:0050826">
    <property type="term" value="P:response to freezing"/>
    <property type="evidence" value="ECO:0007669"/>
    <property type="project" value="TreeGrafter"/>
</dbReference>
<reference evidence="10" key="1">
    <citation type="journal article" date="2022" name="Plant J.">
        <title>Strategies of tolerance reflected in two North American maple genomes.</title>
        <authorList>
            <person name="McEvoy S.L."/>
            <person name="Sezen U.U."/>
            <person name="Trouern-Trend A."/>
            <person name="McMahon S.M."/>
            <person name="Schaberg P.G."/>
            <person name="Yang J."/>
            <person name="Wegrzyn J.L."/>
            <person name="Swenson N.G."/>
        </authorList>
    </citation>
    <scope>NUCLEOTIDE SEQUENCE</scope>
    <source>
        <strain evidence="10">91603</strain>
    </source>
</reference>
<dbReference type="InterPro" id="IPR000136">
    <property type="entry name" value="Oleosin"/>
</dbReference>
<evidence type="ECO:0000256" key="5">
    <source>
        <dbReference type="ARBA" id="ARBA00022989"/>
    </source>
</evidence>
<name>A0AAD5IX19_ACENE</name>